<dbReference type="GO" id="GO:0003677">
    <property type="term" value="F:DNA binding"/>
    <property type="evidence" value="ECO:0007669"/>
    <property type="project" value="UniProtKB-UniRule"/>
</dbReference>
<dbReference type="InterPro" id="IPR004408">
    <property type="entry name" value="Biotin_CoA_COase_ligase"/>
</dbReference>
<keyword evidence="6" id="KW-0804">Transcription</keyword>
<evidence type="ECO:0000256" key="5">
    <source>
        <dbReference type="ARBA" id="ARBA00023267"/>
    </source>
</evidence>
<dbReference type="SUPFAM" id="SSF55681">
    <property type="entry name" value="Class II aaRS and biotin synthetases"/>
    <property type="match status" value="1"/>
</dbReference>
<dbReference type="InterPro" id="IPR036388">
    <property type="entry name" value="WH-like_DNA-bd_sf"/>
</dbReference>
<dbReference type="NCBIfam" id="TIGR00121">
    <property type="entry name" value="birA_ligase"/>
    <property type="match status" value="1"/>
</dbReference>
<feature type="binding site" evidence="6">
    <location>
        <position position="118"/>
    </location>
    <ligand>
        <name>biotin</name>
        <dbReference type="ChEBI" id="CHEBI:57586"/>
    </ligand>
</feature>
<dbReference type="GeneID" id="301126615"/>
<dbReference type="Pfam" id="PF02237">
    <property type="entry name" value="BPL_C"/>
    <property type="match status" value="1"/>
</dbReference>
<dbReference type="InterPro" id="IPR004143">
    <property type="entry name" value="BPL_LPL_catalytic"/>
</dbReference>
<dbReference type="OrthoDB" id="9807064at2"/>
<accession>A0A165XB28</accession>
<dbReference type="Gene3D" id="1.10.10.10">
    <property type="entry name" value="Winged helix-like DNA-binding domain superfamily/Winged helix DNA-binding domain"/>
    <property type="match status" value="1"/>
</dbReference>
<feature type="binding site" evidence="6">
    <location>
        <position position="189"/>
    </location>
    <ligand>
        <name>biotin</name>
        <dbReference type="ChEBI" id="CHEBI:57586"/>
    </ligand>
</feature>
<gene>
    <name evidence="6" type="primary">birA</name>
    <name evidence="8" type="ORF">AP3564_17020</name>
    <name evidence="9" type="ORF">AZI98_12165</name>
</gene>
<sequence length="326" mass="36254">MQSEIRRKLLAAFSEADGGYVSGQKISELLGCSRTAVWKHIEELRKEGFVLEAVRRKGYRIVKTPEKITANEIQLGLQTDFIGQNIVYYDTVDSTQKIAHELSQKGAEEGTLVVADEQTGGRGRMARVWYSPKGTGIWMSIILRPNIPLQKTPQLTLLTAVALVEGIEEATGLSPTIKWPNDILINGKKAVGILTELEAEADQVHSVIIGIGINVNQQIDEFPEAIRNTATSIAIEKGEKIHRALIIQKFLERFEKWYTTYLEHGFKPIKLLWESYSISLNKTIHARTLSGTVVGKALGINEEGALLIETSEGKIEKVYSADIDIK</sequence>
<dbReference type="GO" id="GO:0016740">
    <property type="term" value="F:transferase activity"/>
    <property type="evidence" value="ECO:0007669"/>
    <property type="project" value="UniProtKB-ARBA"/>
</dbReference>
<evidence type="ECO:0000313" key="11">
    <source>
        <dbReference type="Proteomes" id="UP000214606"/>
    </source>
</evidence>
<dbReference type="Gene3D" id="3.30.930.10">
    <property type="entry name" value="Bira Bifunctional Protein, Domain 2"/>
    <property type="match status" value="1"/>
</dbReference>
<protein>
    <recommendedName>
        <fullName evidence="6">Bifunctional ligase/repressor BirA</fullName>
    </recommendedName>
    <alternativeName>
        <fullName evidence="6">Biotin--[acetyl-CoA-carboxylase] ligase</fullName>
        <ecNumber evidence="6">6.3.4.15</ecNumber>
    </alternativeName>
    <alternativeName>
        <fullName evidence="6">Biotin--protein ligase</fullName>
    </alternativeName>
    <alternativeName>
        <fullName evidence="6">Biotin-[acetyl-CoA carboxylase] synthetase</fullName>
    </alternativeName>
</protein>
<dbReference type="Proteomes" id="UP000214606">
    <property type="component" value="Chromosome"/>
</dbReference>
<dbReference type="InterPro" id="IPR008988">
    <property type="entry name" value="Transcriptional_repressor_C"/>
</dbReference>
<dbReference type="Pfam" id="PF03099">
    <property type="entry name" value="BPL_LplA_LipB"/>
    <property type="match status" value="1"/>
</dbReference>
<reference evidence="9 10" key="1">
    <citation type="submission" date="2016-04" db="EMBL/GenBank/DDBJ databases">
        <title>Draft genome sequence of Aeribacillus pallidus 8m3 from petroleum reservoir.</title>
        <authorList>
            <person name="Poltaraus A.B."/>
            <person name="Nazina T.N."/>
            <person name="Tourova T.P."/>
            <person name="Malakho S.M."/>
            <person name="Korshunova A.V."/>
            <person name="Sokolova D.S."/>
        </authorList>
    </citation>
    <scope>NUCLEOTIDE SEQUENCE [LARGE SCALE GENOMIC DNA]</scope>
    <source>
        <strain evidence="9 10">8m3</strain>
    </source>
</reference>
<evidence type="ECO:0000313" key="10">
    <source>
        <dbReference type="Proteomes" id="UP000076476"/>
    </source>
</evidence>
<dbReference type="InterPro" id="IPR030855">
    <property type="entry name" value="Bifunct_BirA"/>
</dbReference>
<dbReference type="GO" id="GO:0005737">
    <property type="term" value="C:cytoplasm"/>
    <property type="evidence" value="ECO:0007669"/>
    <property type="project" value="TreeGrafter"/>
</dbReference>
<dbReference type="STRING" id="33936.AZI98_12165"/>
<keyword evidence="6" id="KW-0805">Transcription regulation</keyword>
<dbReference type="SUPFAM" id="SSF50037">
    <property type="entry name" value="C-terminal domain of transcriptional repressors"/>
    <property type="match status" value="1"/>
</dbReference>
<dbReference type="HAMAP" id="MF_00978">
    <property type="entry name" value="Bifunct_BirA"/>
    <property type="match status" value="1"/>
</dbReference>
<comment type="caution">
    <text evidence="6">Lacks conserved residue(s) required for the propagation of feature annotation.</text>
</comment>
<dbReference type="PANTHER" id="PTHR12835:SF5">
    <property type="entry name" value="BIOTIN--PROTEIN LIGASE"/>
    <property type="match status" value="1"/>
</dbReference>
<accession>A0A163XPL5</accession>
<evidence type="ECO:0000313" key="9">
    <source>
        <dbReference type="EMBL" id="KZN95821.1"/>
    </source>
</evidence>
<keyword evidence="3 6" id="KW-0067">ATP-binding</keyword>
<reference evidence="8 11" key="2">
    <citation type="submission" date="2016-10" db="EMBL/GenBank/DDBJ databases">
        <title>The whole genome sequencing and assembly of Aeribacillus pallidus KCTC3564 strain.</title>
        <authorList>
            <person name="Lee Y.-J."/>
            <person name="Park M.-K."/>
            <person name="Yi H."/>
            <person name="Bahn Y.-S."/>
            <person name="Kim J.F."/>
            <person name="Lee D.-W."/>
        </authorList>
    </citation>
    <scope>NUCLEOTIDE SEQUENCE [LARGE SCALE GENOMIC DNA]</scope>
    <source>
        <strain evidence="8 11">KCTC3564</strain>
    </source>
</reference>
<dbReference type="CDD" id="cd00090">
    <property type="entry name" value="HTH_ARSR"/>
    <property type="match status" value="1"/>
</dbReference>
<evidence type="ECO:0000256" key="2">
    <source>
        <dbReference type="ARBA" id="ARBA00022741"/>
    </source>
</evidence>
<evidence type="ECO:0000259" key="7">
    <source>
        <dbReference type="PROSITE" id="PS51733"/>
    </source>
</evidence>
<keyword evidence="1 6" id="KW-0436">Ligase</keyword>
<dbReference type="KEGG" id="apak:AP3564_17020"/>
<dbReference type="InterPro" id="IPR013196">
    <property type="entry name" value="HTH_11"/>
</dbReference>
<keyword evidence="6" id="KW-0678">Repressor</keyword>
<keyword evidence="2 6" id="KW-0547">Nucleotide-binding</keyword>
<dbReference type="Pfam" id="PF08279">
    <property type="entry name" value="HTH_11"/>
    <property type="match status" value="1"/>
</dbReference>
<feature type="binding site" evidence="6">
    <location>
        <begin position="122"/>
        <end position="124"/>
    </location>
    <ligand>
        <name>biotin</name>
        <dbReference type="ChEBI" id="CHEBI:57586"/>
    </ligand>
</feature>
<dbReference type="SUPFAM" id="SSF46785">
    <property type="entry name" value="Winged helix' DNA-binding domain"/>
    <property type="match status" value="1"/>
</dbReference>
<keyword evidence="10" id="KW-1185">Reference proteome</keyword>
<comment type="function">
    <text evidence="6">Acts both as a biotin--[acetyl-CoA-carboxylase] ligase and a repressor.</text>
</comment>
<evidence type="ECO:0000256" key="3">
    <source>
        <dbReference type="ARBA" id="ARBA00022840"/>
    </source>
</evidence>
<dbReference type="GO" id="GO:0009249">
    <property type="term" value="P:protein lipoylation"/>
    <property type="evidence" value="ECO:0007669"/>
    <property type="project" value="UniProtKB-ARBA"/>
</dbReference>
<dbReference type="InterPro" id="IPR003142">
    <property type="entry name" value="BPL_C"/>
</dbReference>
<dbReference type="EMBL" id="CP017703">
    <property type="protein sequence ID" value="ASS91712.1"/>
    <property type="molecule type" value="Genomic_DNA"/>
</dbReference>
<name>A0A165XB28_9BACI</name>
<dbReference type="GO" id="GO:0006355">
    <property type="term" value="P:regulation of DNA-templated transcription"/>
    <property type="evidence" value="ECO:0007669"/>
    <property type="project" value="UniProtKB-UniRule"/>
</dbReference>
<dbReference type="InterPro" id="IPR011991">
    <property type="entry name" value="ArsR-like_HTH"/>
</dbReference>
<evidence type="ECO:0000256" key="6">
    <source>
        <dbReference type="HAMAP-Rule" id="MF_00978"/>
    </source>
</evidence>
<evidence type="ECO:0000256" key="4">
    <source>
        <dbReference type="ARBA" id="ARBA00023125"/>
    </source>
</evidence>
<dbReference type="RefSeq" id="WP_063388555.1">
    <property type="nucleotide sequence ID" value="NZ_CP017703.1"/>
</dbReference>
<dbReference type="GO" id="GO:0005524">
    <property type="term" value="F:ATP binding"/>
    <property type="evidence" value="ECO:0007669"/>
    <property type="project" value="UniProtKB-UniRule"/>
</dbReference>
<evidence type="ECO:0000256" key="1">
    <source>
        <dbReference type="ARBA" id="ARBA00022598"/>
    </source>
</evidence>
<dbReference type="InterPro" id="IPR036390">
    <property type="entry name" value="WH_DNA-bd_sf"/>
</dbReference>
<feature type="domain" description="BPL/LPL catalytic" evidence="7">
    <location>
        <begin position="71"/>
        <end position="262"/>
    </location>
</feature>
<keyword evidence="5 6" id="KW-0092">Biotin</keyword>
<comment type="similarity">
    <text evidence="6">Belongs to the biotin--protein ligase family.</text>
</comment>
<organism evidence="9 10">
    <name type="scientific">Aeribacillus pallidus</name>
    <dbReference type="NCBI Taxonomy" id="33936"/>
    <lineage>
        <taxon>Bacteria</taxon>
        <taxon>Bacillati</taxon>
        <taxon>Bacillota</taxon>
        <taxon>Bacilli</taxon>
        <taxon>Bacillales</taxon>
        <taxon>Bacillaceae</taxon>
        <taxon>Aeribacillus</taxon>
    </lineage>
</organism>
<feature type="DNA-binding region" description="H-T-H motif" evidence="6">
    <location>
        <begin position="23"/>
        <end position="42"/>
    </location>
</feature>
<keyword evidence="4 6" id="KW-0238">DNA-binding</keyword>
<evidence type="ECO:0000313" key="8">
    <source>
        <dbReference type="EMBL" id="ASS91712.1"/>
    </source>
</evidence>
<dbReference type="Proteomes" id="UP000076476">
    <property type="component" value="Unassembled WGS sequence"/>
</dbReference>
<proteinExistence type="inferred from homology"/>
<dbReference type="AlphaFoldDB" id="A0A165XB28"/>
<dbReference type="PROSITE" id="PS51733">
    <property type="entry name" value="BPL_LPL_CATALYTIC"/>
    <property type="match status" value="1"/>
</dbReference>
<dbReference type="GO" id="GO:0004077">
    <property type="term" value="F:biotin--[biotin carboxyl-carrier protein] ligase activity"/>
    <property type="evidence" value="ECO:0007669"/>
    <property type="project" value="UniProtKB-UniRule"/>
</dbReference>
<dbReference type="EMBL" id="LWBR01000035">
    <property type="protein sequence ID" value="KZN95821.1"/>
    <property type="molecule type" value="Genomic_DNA"/>
</dbReference>
<dbReference type="EC" id="6.3.4.15" evidence="6"/>
<dbReference type="InterPro" id="IPR045864">
    <property type="entry name" value="aa-tRNA-synth_II/BPL/LPL"/>
</dbReference>
<dbReference type="CDD" id="cd16442">
    <property type="entry name" value="BPL"/>
    <property type="match status" value="1"/>
</dbReference>
<dbReference type="PANTHER" id="PTHR12835">
    <property type="entry name" value="BIOTIN PROTEIN LIGASE"/>
    <property type="match status" value="1"/>
</dbReference>
<comment type="catalytic activity">
    <reaction evidence="6">
        <text>biotin + L-lysyl-[protein] + ATP = N(6)-biotinyl-L-lysyl-[protein] + AMP + diphosphate + H(+)</text>
        <dbReference type="Rhea" id="RHEA:11756"/>
        <dbReference type="Rhea" id="RHEA-COMP:9752"/>
        <dbReference type="Rhea" id="RHEA-COMP:10505"/>
        <dbReference type="ChEBI" id="CHEBI:15378"/>
        <dbReference type="ChEBI" id="CHEBI:29969"/>
        <dbReference type="ChEBI" id="CHEBI:30616"/>
        <dbReference type="ChEBI" id="CHEBI:33019"/>
        <dbReference type="ChEBI" id="CHEBI:57586"/>
        <dbReference type="ChEBI" id="CHEBI:83144"/>
        <dbReference type="ChEBI" id="CHEBI:456215"/>
        <dbReference type="EC" id="6.3.4.15"/>
    </reaction>
</comment>
<dbReference type="Gene3D" id="2.30.30.100">
    <property type="match status" value="1"/>
</dbReference>